<dbReference type="CDD" id="cd01392">
    <property type="entry name" value="HTH_LacI"/>
    <property type="match status" value="1"/>
</dbReference>
<keyword evidence="2 5" id="KW-0238">DNA-binding</keyword>
<dbReference type="Proteomes" id="UP000683246">
    <property type="component" value="Chromosome"/>
</dbReference>
<keyword evidence="3" id="KW-0804">Transcription</keyword>
<gene>
    <name evidence="5" type="ORF">HZI73_01010</name>
</gene>
<evidence type="ECO:0000256" key="3">
    <source>
        <dbReference type="ARBA" id="ARBA00023163"/>
    </source>
</evidence>
<dbReference type="SUPFAM" id="SSF47413">
    <property type="entry name" value="lambda repressor-like DNA-binding domains"/>
    <property type="match status" value="1"/>
</dbReference>
<dbReference type="CDD" id="cd06267">
    <property type="entry name" value="PBP1_LacI_sugar_binding-like"/>
    <property type="match status" value="1"/>
</dbReference>
<evidence type="ECO:0000313" key="5">
    <source>
        <dbReference type="EMBL" id="QUI20959.1"/>
    </source>
</evidence>
<dbReference type="AlphaFoldDB" id="A0A8J8MG46"/>
<sequence length="345" mass="38714">MRHVNKRVTIKDVAKEAGVSIATISYVLNKKGRVREETEEKVMAAVKKLNYIPDISARSLVSKSSKLLGVVIPQTEVDRQLMLNNPFYSEFLSGVEYYARKHNFQIIVSGTDIDKKYLDMALERNMDGIIVMGMYPDAFYEELKKSNIPIVLVDSYCNDHYFHSVQINDRYGAYLGTKHLIENGHEHIGILTGKIKAGGVVEERYLGYQDALKEYGLKTTKDLVFEGVVDFNYGIESAKEIIKNKKITALFASADILALGVIKGLKGLGSKVPDDISVMGFDDIYISEIFDPGLTTVKQDIYKKGQKAVEIIVKSITQDNNAKQEIVLPVDIMERETVKRLSAKS</sequence>
<dbReference type="PROSITE" id="PS50932">
    <property type="entry name" value="HTH_LACI_2"/>
    <property type="match status" value="1"/>
</dbReference>
<dbReference type="InterPro" id="IPR028082">
    <property type="entry name" value="Peripla_BP_I"/>
</dbReference>
<dbReference type="KEGG" id="vpy:HZI73_01010"/>
<feature type="domain" description="HTH lacI-type" evidence="4">
    <location>
        <begin position="8"/>
        <end position="62"/>
    </location>
</feature>
<accession>A0A8J8MG46</accession>
<keyword evidence="1" id="KW-0805">Transcription regulation</keyword>
<evidence type="ECO:0000259" key="4">
    <source>
        <dbReference type="PROSITE" id="PS50932"/>
    </source>
</evidence>
<dbReference type="SMART" id="SM00354">
    <property type="entry name" value="HTH_LACI"/>
    <property type="match status" value="1"/>
</dbReference>
<reference evidence="5" key="1">
    <citation type="submission" date="2020-07" db="EMBL/GenBank/DDBJ databases">
        <title>Vallitalea pronyensis genome.</title>
        <authorList>
            <person name="Postec A."/>
        </authorList>
    </citation>
    <scope>NUCLEOTIDE SEQUENCE</scope>
    <source>
        <strain evidence="5">FatNI3</strain>
    </source>
</reference>
<dbReference type="PRINTS" id="PR00036">
    <property type="entry name" value="HTHLACI"/>
</dbReference>
<protein>
    <submittedName>
        <fullName evidence="5">LacI family DNA-binding transcriptional regulator</fullName>
    </submittedName>
</protein>
<dbReference type="GO" id="GO:0000976">
    <property type="term" value="F:transcription cis-regulatory region binding"/>
    <property type="evidence" value="ECO:0007669"/>
    <property type="project" value="TreeGrafter"/>
</dbReference>
<dbReference type="Gene3D" id="3.40.50.2300">
    <property type="match status" value="2"/>
</dbReference>
<keyword evidence="6" id="KW-1185">Reference proteome</keyword>
<proteinExistence type="predicted"/>
<dbReference type="GO" id="GO:0003700">
    <property type="term" value="F:DNA-binding transcription factor activity"/>
    <property type="evidence" value="ECO:0007669"/>
    <property type="project" value="TreeGrafter"/>
</dbReference>
<evidence type="ECO:0000256" key="1">
    <source>
        <dbReference type="ARBA" id="ARBA00023015"/>
    </source>
</evidence>
<dbReference type="InterPro" id="IPR000843">
    <property type="entry name" value="HTH_LacI"/>
</dbReference>
<dbReference type="Gene3D" id="1.10.260.40">
    <property type="entry name" value="lambda repressor-like DNA-binding domains"/>
    <property type="match status" value="1"/>
</dbReference>
<dbReference type="PROSITE" id="PS00356">
    <property type="entry name" value="HTH_LACI_1"/>
    <property type="match status" value="1"/>
</dbReference>
<dbReference type="PANTHER" id="PTHR30146:SF24">
    <property type="entry name" value="XYLOSE OPERON REGULATORY PROTEIN"/>
    <property type="match status" value="1"/>
</dbReference>
<evidence type="ECO:0000256" key="2">
    <source>
        <dbReference type="ARBA" id="ARBA00023125"/>
    </source>
</evidence>
<dbReference type="Pfam" id="PF13377">
    <property type="entry name" value="Peripla_BP_3"/>
    <property type="match status" value="1"/>
</dbReference>
<organism evidence="5 6">
    <name type="scientific">Vallitalea pronyensis</name>
    <dbReference type="NCBI Taxonomy" id="1348613"/>
    <lineage>
        <taxon>Bacteria</taxon>
        <taxon>Bacillati</taxon>
        <taxon>Bacillota</taxon>
        <taxon>Clostridia</taxon>
        <taxon>Lachnospirales</taxon>
        <taxon>Vallitaleaceae</taxon>
        <taxon>Vallitalea</taxon>
    </lineage>
</organism>
<dbReference type="SUPFAM" id="SSF53822">
    <property type="entry name" value="Periplasmic binding protein-like I"/>
    <property type="match status" value="1"/>
</dbReference>
<name>A0A8J8MG46_9FIRM</name>
<dbReference type="InterPro" id="IPR046335">
    <property type="entry name" value="LacI/GalR-like_sensor"/>
</dbReference>
<evidence type="ECO:0000313" key="6">
    <source>
        <dbReference type="Proteomes" id="UP000683246"/>
    </source>
</evidence>
<dbReference type="Pfam" id="PF00356">
    <property type="entry name" value="LacI"/>
    <property type="match status" value="1"/>
</dbReference>
<dbReference type="EMBL" id="CP058649">
    <property type="protein sequence ID" value="QUI20959.1"/>
    <property type="molecule type" value="Genomic_DNA"/>
</dbReference>
<dbReference type="PANTHER" id="PTHR30146">
    <property type="entry name" value="LACI-RELATED TRANSCRIPTIONAL REPRESSOR"/>
    <property type="match status" value="1"/>
</dbReference>
<dbReference type="InterPro" id="IPR010982">
    <property type="entry name" value="Lambda_DNA-bd_dom_sf"/>
</dbReference>